<dbReference type="InterPro" id="IPR002885">
    <property type="entry name" value="PPR_rpt"/>
</dbReference>
<evidence type="ECO:0000256" key="3">
    <source>
        <dbReference type="ARBA" id="ARBA00023163"/>
    </source>
</evidence>
<evidence type="ECO:0000313" key="10">
    <source>
        <dbReference type="Proteomes" id="UP000242814"/>
    </source>
</evidence>
<dbReference type="InterPro" id="IPR009072">
    <property type="entry name" value="Histone-fold"/>
</dbReference>
<dbReference type="VEuPathDB" id="FungiDB:PABG_12398"/>
<dbReference type="InterPro" id="IPR011990">
    <property type="entry name" value="TPR-like_helical_dom_sf"/>
</dbReference>
<evidence type="ECO:0000256" key="5">
    <source>
        <dbReference type="ARBA" id="ARBA00038392"/>
    </source>
</evidence>
<feature type="region of interest" description="Disordered" evidence="8">
    <location>
        <begin position="1096"/>
        <end position="1150"/>
    </location>
</feature>
<evidence type="ECO:0000256" key="7">
    <source>
        <dbReference type="PROSITE-ProRule" id="PRU00708"/>
    </source>
</evidence>
<dbReference type="Pfam" id="PF02269">
    <property type="entry name" value="TFIID-18kDa"/>
    <property type="match status" value="1"/>
</dbReference>
<accession>A0A1D2JAB2</accession>
<dbReference type="AlphaFoldDB" id="A0A1D2JAB2"/>
<dbReference type="VEuPathDB" id="FungiDB:PADG_02295"/>
<dbReference type="SUPFAM" id="SSF47113">
    <property type="entry name" value="Histone-fold"/>
    <property type="match status" value="1"/>
</dbReference>
<dbReference type="NCBIfam" id="TIGR00756">
    <property type="entry name" value="PPR"/>
    <property type="match status" value="1"/>
</dbReference>
<dbReference type="Pfam" id="PF01535">
    <property type="entry name" value="PPR"/>
    <property type="match status" value="2"/>
</dbReference>
<dbReference type="Gene3D" id="1.10.20.10">
    <property type="entry name" value="Histone, subunit A"/>
    <property type="match status" value="1"/>
</dbReference>
<comment type="caution">
    <text evidence="9">The sequence shown here is derived from an EMBL/GenBank/DDBJ whole genome shotgun (WGS) entry which is preliminary data.</text>
</comment>
<evidence type="ECO:0000256" key="6">
    <source>
        <dbReference type="ARBA" id="ARBA00040136"/>
    </source>
</evidence>
<evidence type="ECO:0000256" key="2">
    <source>
        <dbReference type="ARBA" id="ARBA00023015"/>
    </source>
</evidence>
<dbReference type="PANTHER" id="PTHR11380:SF5">
    <property type="entry name" value="TRANSCRIPTION INITIATION FACTOR TFIID SUBUNIT 13"/>
    <property type="match status" value="1"/>
</dbReference>
<feature type="region of interest" description="Disordered" evidence="8">
    <location>
        <begin position="129"/>
        <end position="151"/>
    </location>
</feature>
<organism evidence="9 10">
    <name type="scientific">Paracoccidioides brasiliensis</name>
    <dbReference type="NCBI Taxonomy" id="121759"/>
    <lineage>
        <taxon>Eukaryota</taxon>
        <taxon>Fungi</taxon>
        <taxon>Dikarya</taxon>
        <taxon>Ascomycota</taxon>
        <taxon>Pezizomycotina</taxon>
        <taxon>Eurotiomycetes</taxon>
        <taxon>Eurotiomycetidae</taxon>
        <taxon>Onygenales</taxon>
        <taxon>Ajellomycetaceae</taxon>
        <taxon>Paracoccidioides</taxon>
    </lineage>
</organism>
<dbReference type="GO" id="GO:0005669">
    <property type="term" value="C:transcription factor TFIID complex"/>
    <property type="evidence" value="ECO:0007669"/>
    <property type="project" value="TreeGrafter"/>
</dbReference>
<dbReference type="VEuPathDB" id="FungiDB:PABG_06662"/>
<keyword evidence="2" id="KW-0805">Transcription regulation</keyword>
<feature type="repeat" description="PPR" evidence="7">
    <location>
        <begin position="774"/>
        <end position="808"/>
    </location>
</feature>
<evidence type="ECO:0000256" key="4">
    <source>
        <dbReference type="ARBA" id="ARBA00023242"/>
    </source>
</evidence>
<dbReference type="Pfam" id="PF13812">
    <property type="entry name" value="PPR_3"/>
    <property type="match status" value="1"/>
</dbReference>
<dbReference type="Proteomes" id="UP000242814">
    <property type="component" value="Unassembled WGS sequence"/>
</dbReference>
<dbReference type="PROSITE" id="PS51375">
    <property type="entry name" value="PPR"/>
    <property type="match status" value="1"/>
</dbReference>
<name>A0A1D2JAB2_PARBR</name>
<feature type="region of interest" description="Disordered" evidence="8">
    <location>
        <begin position="905"/>
        <end position="952"/>
    </location>
</feature>
<sequence length="1150" mass="131622">MLVRPCSVYRCERRCSQSGQHSTIRRLSFRCEILQLAYIARFYHNRPGALLQNVQGHDITLPIAAKRTHHISLSPALLSSQNRGTQTPYLAGCASFLMGQILLRRGFIASFLYNSAIQNRPYYSDATAISTSHQKSHSDQDVPRGQTATPEDSTFRANAQIAPPLPPENTITHTTWRSIYMQSPGADSGRKSYNDDRQRKDSAIREAINKAIDAAAAESHRFLKPSQRRREYFLRSRCLYTKTLIHPHWNNNFHSLYQHKLKGENMSTLWEKLKLDYEEEAMRWLTGINWVTEDLHYLERQWFKLTRDERARLWPPIALWLLINSPRAALSFLVVTSRPPYAAFNMIAMCFLYLRAFHFDKDFAPDERYNKLYHKALRICLNPSKWPVIQAFEPGIRVYLSQVPPEDMVAAFDTVVNQKIYLEYQTLTFFMDLFVKQGDISRSLAALKLVRTCHCYPQILSNPHVLDRCCMLLSLDYVIEKDNQRYFRILPEILDFGVPLNQPMLNIIFRNALKQKAPEFVPHVLHEMGEKGLSPNSYTYISLLDDAVSRRDLQHLDVIVREISGQESLRTNPFVTSKMLHIFYSLDRLNPDGGWGDTDMFSRMLNIYSRAHNIQPLVDLGIIHEGQDGLHIDESEESPPSNHALCIMTAAYLRILGSTREVRNVFDRFLELRDQGHEAIGPLAESDYIYNTFLYEFAHRRAHRMENCVAVLSTMLQPLPPSAVLQSQNNRPLEQVKPTIHTWTIFLSAFVRERQPQAIEKIRDMMAKQGMKFNDYTWNTAVRGFSKMQMVEQAAQAVNTMVKEGWTVDEYTLKGMRYVRDYDRLFALLDNVEAKINGDARGNQQTRLKKNMYIHYGLEESKTSIPVLVAIHYPRHYRMGVSTCADDEENDEEEGLEVEERSLLNISQCQPSEKKVRRSNKRPAGEKKGTPPPKTKAVGKPHAADENTTNYLARRKVRQLTTGMAEPRVRLTRHQGQLNFGNELRHLLHAYGDPSPHPSYPQEPLPETLRVLDEIVTDFIIETCHSAAQCATYSRRQKIKVDDFRFALRRDPVKLGRVQELFRIERELKEARRAFDQNDDQVAASGKKGLEELAESVVEGGDGSSATAAGPKKGKGKASSVSVTGKRAVDTTSEGVVAKKRMSVAGGSVT</sequence>
<dbReference type="VEuPathDB" id="FungiDB:PABG_06661"/>
<dbReference type="VEuPathDB" id="FungiDB:PADG_02294"/>
<comment type="subcellular location">
    <subcellularLocation>
        <location evidence="1">Nucleus</location>
    </subcellularLocation>
</comment>
<dbReference type="EMBL" id="LZYO01000243">
    <property type="protein sequence ID" value="ODH23073.1"/>
    <property type="molecule type" value="Genomic_DNA"/>
</dbReference>
<gene>
    <name evidence="9" type="ORF">ACO22_05427</name>
</gene>
<reference evidence="9 10" key="1">
    <citation type="submission" date="2016-06" db="EMBL/GenBank/DDBJ databases">
        <authorList>
            <person name="Kjaerup R.B."/>
            <person name="Dalgaard T.S."/>
            <person name="Juul-Madsen H.R."/>
        </authorList>
    </citation>
    <scope>NUCLEOTIDE SEQUENCE [LARGE SCALE GENOMIC DNA]</scope>
    <source>
        <strain evidence="9 10">Pb300</strain>
    </source>
</reference>
<dbReference type="GO" id="GO:0046982">
    <property type="term" value="F:protein heterodimerization activity"/>
    <property type="evidence" value="ECO:0007669"/>
    <property type="project" value="InterPro"/>
</dbReference>
<dbReference type="GO" id="GO:0051123">
    <property type="term" value="P:RNA polymerase II preinitiation complex assembly"/>
    <property type="evidence" value="ECO:0007669"/>
    <property type="project" value="TreeGrafter"/>
</dbReference>
<comment type="similarity">
    <text evidence="5">Belongs to the TAF13 family.</text>
</comment>
<protein>
    <recommendedName>
        <fullName evidence="6">Transcription initiation factor TFIID subunit 13</fullName>
    </recommendedName>
</protein>
<dbReference type="Gene3D" id="1.25.40.10">
    <property type="entry name" value="Tetratricopeptide repeat domain"/>
    <property type="match status" value="2"/>
</dbReference>
<dbReference type="CDD" id="cd07978">
    <property type="entry name" value="HFD_TAF13"/>
    <property type="match status" value="1"/>
</dbReference>
<keyword evidence="4" id="KW-0539">Nucleus</keyword>
<proteinExistence type="inferred from homology"/>
<keyword evidence="3" id="KW-0804">Transcription</keyword>
<feature type="compositionally biased region" description="Low complexity" evidence="8">
    <location>
        <begin position="1104"/>
        <end position="1126"/>
    </location>
</feature>
<dbReference type="PANTHER" id="PTHR11380">
    <property type="entry name" value="TRANSCRIPTION INITIATION FACTOR TFIID/SUPT3-RELATED"/>
    <property type="match status" value="1"/>
</dbReference>
<dbReference type="InterPro" id="IPR003195">
    <property type="entry name" value="TFIID_TAF13"/>
</dbReference>
<evidence type="ECO:0000313" key="9">
    <source>
        <dbReference type="EMBL" id="ODH23073.1"/>
    </source>
</evidence>
<evidence type="ECO:0000256" key="1">
    <source>
        <dbReference type="ARBA" id="ARBA00004123"/>
    </source>
</evidence>
<evidence type="ECO:0000256" key="8">
    <source>
        <dbReference type="SAM" id="MobiDB-lite"/>
    </source>
</evidence>